<proteinExistence type="predicted"/>
<sequence>MMTLLPPRSLCAAVNIYCLACSCCPLNCSYVLFSNKIALLMDLLLHQLTIFVPDEDKSIFGRSVNKQVFDGLTTGLLQTIATILGSLWPPISESGQGEITRISSPDAKVKSSATDSFNTRTQDLISYVVNMGLIDKLYGCFLSIQGPVDEHPKVSAFLQQASALLHSMCRLCFFVTGRAPSIFDNKRQDPTGLTALLRSTDLVGVVHTLYCILLHSFSPESSSQSQEPYGPGVIQVALQGIRFLNNFALLDLSAFQSVLGAEGLSLAFRHIVSSLLWYCTQHSSEELLHDVIICVGYFTVNHTDNQWQIYMWEGRRDLQPAVPLTGLVSDWPSPCVFQVIVQSGRQPSVLQKLCQLPFQYFSHPRLIRVLFPSLISTCYNNSHNKVILQQEMSCVLLATFIQDCATNEKDSDNKIKHTVSQQLDYCELSNRFPRDQWDSALQFFFKKQEE</sequence>
<gene>
    <name evidence="1" type="ORF">KUDE01_028299</name>
</gene>
<dbReference type="EMBL" id="JASDAP010000018">
    <property type="protein sequence ID" value="KAK1887511.1"/>
    <property type="molecule type" value="Genomic_DNA"/>
</dbReference>
<dbReference type="PANTHER" id="PTHR31434">
    <property type="entry name" value="S PHASE CYCLIN A-ASSOCIATED PROTEIN IN THE ENDOPLASMIC RETICULUM"/>
    <property type="match status" value="1"/>
</dbReference>
<protein>
    <submittedName>
        <fullName evidence="1">S phase cyclin A-associated protein in the endoplasmic reticulum</fullName>
    </submittedName>
</protein>
<evidence type="ECO:0000313" key="1">
    <source>
        <dbReference type="EMBL" id="KAK1887511.1"/>
    </source>
</evidence>
<dbReference type="PANTHER" id="PTHR31434:SF2">
    <property type="entry name" value="S PHASE CYCLIN A-ASSOCIATED PROTEIN IN THE ENDOPLASMIC RETICULUM"/>
    <property type="match status" value="1"/>
</dbReference>
<organism evidence="1 2">
    <name type="scientific">Dissostichus eleginoides</name>
    <name type="common">Patagonian toothfish</name>
    <name type="synonym">Dissostichus amissus</name>
    <dbReference type="NCBI Taxonomy" id="100907"/>
    <lineage>
        <taxon>Eukaryota</taxon>
        <taxon>Metazoa</taxon>
        <taxon>Chordata</taxon>
        <taxon>Craniata</taxon>
        <taxon>Vertebrata</taxon>
        <taxon>Euteleostomi</taxon>
        <taxon>Actinopterygii</taxon>
        <taxon>Neopterygii</taxon>
        <taxon>Teleostei</taxon>
        <taxon>Neoteleostei</taxon>
        <taxon>Acanthomorphata</taxon>
        <taxon>Eupercaria</taxon>
        <taxon>Perciformes</taxon>
        <taxon>Notothenioidei</taxon>
        <taxon>Nototheniidae</taxon>
        <taxon>Dissostichus</taxon>
    </lineage>
</organism>
<dbReference type="Proteomes" id="UP001228049">
    <property type="component" value="Unassembled WGS sequence"/>
</dbReference>
<name>A0AAD9F429_DISEL</name>
<dbReference type="AlphaFoldDB" id="A0AAD9F429"/>
<evidence type="ECO:0000313" key="2">
    <source>
        <dbReference type="Proteomes" id="UP001228049"/>
    </source>
</evidence>
<keyword evidence="2" id="KW-1185">Reference proteome</keyword>
<comment type="caution">
    <text evidence="1">The sequence shown here is derived from an EMBL/GenBank/DDBJ whole genome shotgun (WGS) entry which is preliminary data.</text>
</comment>
<reference evidence="1" key="1">
    <citation type="submission" date="2023-04" db="EMBL/GenBank/DDBJ databases">
        <title>Chromosome-level genome of Chaenocephalus aceratus.</title>
        <authorList>
            <person name="Park H."/>
        </authorList>
    </citation>
    <scope>NUCLEOTIDE SEQUENCE</scope>
    <source>
        <strain evidence="1">DE</strain>
        <tissue evidence="1">Muscle</tissue>
    </source>
</reference>
<accession>A0AAD9F429</accession>